<dbReference type="AlphaFoldDB" id="A0A4C1ZIW9"/>
<evidence type="ECO:0000313" key="1">
    <source>
        <dbReference type="EMBL" id="GBP87113.1"/>
    </source>
</evidence>
<protein>
    <submittedName>
        <fullName evidence="1">Uncharacterized protein</fullName>
    </submittedName>
</protein>
<comment type="caution">
    <text evidence="1">The sequence shown here is derived from an EMBL/GenBank/DDBJ whole genome shotgun (WGS) entry which is preliminary data.</text>
</comment>
<dbReference type="EMBL" id="BGZK01001836">
    <property type="protein sequence ID" value="GBP87113.1"/>
    <property type="molecule type" value="Genomic_DNA"/>
</dbReference>
<organism evidence="1 2">
    <name type="scientific">Eumeta variegata</name>
    <name type="common">Bagworm moth</name>
    <name type="synonym">Eumeta japonica</name>
    <dbReference type="NCBI Taxonomy" id="151549"/>
    <lineage>
        <taxon>Eukaryota</taxon>
        <taxon>Metazoa</taxon>
        <taxon>Ecdysozoa</taxon>
        <taxon>Arthropoda</taxon>
        <taxon>Hexapoda</taxon>
        <taxon>Insecta</taxon>
        <taxon>Pterygota</taxon>
        <taxon>Neoptera</taxon>
        <taxon>Endopterygota</taxon>
        <taxon>Lepidoptera</taxon>
        <taxon>Glossata</taxon>
        <taxon>Ditrysia</taxon>
        <taxon>Tineoidea</taxon>
        <taxon>Psychidae</taxon>
        <taxon>Oiketicinae</taxon>
        <taxon>Eumeta</taxon>
    </lineage>
</organism>
<reference evidence="1 2" key="1">
    <citation type="journal article" date="2019" name="Commun. Biol.">
        <title>The bagworm genome reveals a unique fibroin gene that provides high tensile strength.</title>
        <authorList>
            <person name="Kono N."/>
            <person name="Nakamura H."/>
            <person name="Ohtoshi R."/>
            <person name="Tomita M."/>
            <person name="Numata K."/>
            <person name="Arakawa K."/>
        </authorList>
    </citation>
    <scope>NUCLEOTIDE SEQUENCE [LARGE SCALE GENOMIC DNA]</scope>
</reference>
<evidence type="ECO:0000313" key="2">
    <source>
        <dbReference type="Proteomes" id="UP000299102"/>
    </source>
</evidence>
<keyword evidence="2" id="KW-1185">Reference proteome</keyword>
<gene>
    <name evidence="1" type="ORF">EVAR_59770_1</name>
</gene>
<sequence length="83" mass="9026">MPQRVTISLVPDKVVRWQVRLAECSETTFVEDSCIRSHSLPPGALCAHRVERGIPVNGSLERAVGITEGCLEPALALCVKTDL</sequence>
<accession>A0A4C1ZIW9</accession>
<name>A0A4C1ZIW9_EUMVA</name>
<proteinExistence type="predicted"/>
<dbReference type="Proteomes" id="UP000299102">
    <property type="component" value="Unassembled WGS sequence"/>
</dbReference>